<gene>
    <name evidence="6" type="primary">rnpA</name>
    <name evidence="8" type="ORF">SAMN02745941_03333</name>
</gene>
<evidence type="ECO:0000256" key="4">
    <source>
        <dbReference type="ARBA" id="ARBA00022801"/>
    </source>
</evidence>
<dbReference type="HAMAP" id="MF_00227">
    <property type="entry name" value="RNase_P"/>
    <property type="match status" value="1"/>
</dbReference>
<evidence type="ECO:0000256" key="7">
    <source>
        <dbReference type="NCBIfam" id="TIGR00188"/>
    </source>
</evidence>
<dbReference type="Proteomes" id="UP000184241">
    <property type="component" value="Unassembled WGS sequence"/>
</dbReference>
<protein>
    <recommendedName>
        <fullName evidence="6 7">Ribonuclease P protein component</fullName>
        <shortName evidence="6">RNase P protein</shortName>
        <shortName evidence="6">RNaseP protein</shortName>
        <ecNumber evidence="6 7">3.1.26.5</ecNumber>
    </recommendedName>
    <alternativeName>
        <fullName evidence="6">Protein C5</fullName>
    </alternativeName>
</protein>
<keyword evidence="2 6" id="KW-0540">Nuclease</keyword>
<evidence type="ECO:0000313" key="9">
    <source>
        <dbReference type="Proteomes" id="UP000184241"/>
    </source>
</evidence>
<dbReference type="SUPFAM" id="SSF54211">
    <property type="entry name" value="Ribosomal protein S5 domain 2-like"/>
    <property type="match status" value="1"/>
</dbReference>
<dbReference type="Pfam" id="PF00825">
    <property type="entry name" value="Ribonuclease_P"/>
    <property type="match status" value="1"/>
</dbReference>
<accession>A0A1M5ZRZ3</accession>
<dbReference type="InterPro" id="IPR014721">
    <property type="entry name" value="Ribsml_uS5_D2-typ_fold_subgr"/>
</dbReference>
<evidence type="ECO:0000256" key="3">
    <source>
        <dbReference type="ARBA" id="ARBA00022759"/>
    </source>
</evidence>
<dbReference type="GO" id="GO:0001682">
    <property type="term" value="P:tRNA 5'-leader removal"/>
    <property type="evidence" value="ECO:0007669"/>
    <property type="project" value="UniProtKB-UniRule"/>
</dbReference>
<dbReference type="InterPro" id="IPR020568">
    <property type="entry name" value="Ribosomal_Su5_D2-typ_SF"/>
</dbReference>
<reference evidence="8 9" key="1">
    <citation type="submission" date="2016-11" db="EMBL/GenBank/DDBJ databases">
        <authorList>
            <person name="Jaros S."/>
            <person name="Januszkiewicz K."/>
            <person name="Wedrychowicz H."/>
        </authorList>
    </citation>
    <scope>NUCLEOTIDE SEQUENCE [LARGE SCALE GENOMIC DNA]</scope>
    <source>
        <strain evidence="8 9">DSM 6191</strain>
    </source>
</reference>
<proteinExistence type="inferred from homology"/>
<dbReference type="PANTHER" id="PTHR33992">
    <property type="entry name" value="RIBONUCLEASE P PROTEIN COMPONENT"/>
    <property type="match status" value="1"/>
</dbReference>
<comment type="catalytic activity">
    <reaction evidence="6">
        <text>Endonucleolytic cleavage of RNA, removing 5'-extranucleotides from tRNA precursor.</text>
        <dbReference type="EC" id="3.1.26.5"/>
    </reaction>
</comment>
<comment type="similarity">
    <text evidence="6">Belongs to the RnpA family.</text>
</comment>
<keyword evidence="5 6" id="KW-0694">RNA-binding</keyword>
<dbReference type="RefSeq" id="WP_073021296.1">
    <property type="nucleotide sequence ID" value="NZ_FQXU01000010.1"/>
</dbReference>
<evidence type="ECO:0000313" key="8">
    <source>
        <dbReference type="EMBL" id="SHI27030.1"/>
    </source>
</evidence>
<dbReference type="EC" id="3.1.26.5" evidence="6 7"/>
<keyword evidence="3 6" id="KW-0255">Endonuclease</keyword>
<comment type="subunit">
    <text evidence="6">Consists of a catalytic RNA component (M1 or rnpB) and a protein subunit.</text>
</comment>
<dbReference type="NCBIfam" id="TIGR00188">
    <property type="entry name" value="rnpA"/>
    <property type="match status" value="1"/>
</dbReference>
<evidence type="ECO:0000256" key="6">
    <source>
        <dbReference type="HAMAP-Rule" id="MF_00227"/>
    </source>
</evidence>
<name>A0A1M5ZRZ3_9CLOT</name>
<dbReference type="GO" id="GO:0000049">
    <property type="term" value="F:tRNA binding"/>
    <property type="evidence" value="ECO:0007669"/>
    <property type="project" value="UniProtKB-UniRule"/>
</dbReference>
<sequence length="128" mass="15293">MSIQKLRKNLEFRNVYRRGKSFSNDTLVLYIFYNRRNRDNNDKFNRIGISVSKKVGKSVVRSRVKRLISECYRLNCNNLKEGHDLVFIARNAIKDKSYWDIEKAMLNLFKRSGMIYNEKDFNNSDKVL</sequence>
<keyword evidence="4 6" id="KW-0378">Hydrolase</keyword>
<dbReference type="GO" id="GO:0004526">
    <property type="term" value="F:ribonuclease P activity"/>
    <property type="evidence" value="ECO:0007669"/>
    <property type="project" value="UniProtKB-UniRule"/>
</dbReference>
<keyword evidence="1 6" id="KW-0819">tRNA processing</keyword>
<dbReference type="GO" id="GO:0042781">
    <property type="term" value="F:3'-tRNA processing endoribonuclease activity"/>
    <property type="evidence" value="ECO:0007669"/>
    <property type="project" value="TreeGrafter"/>
</dbReference>
<dbReference type="EMBL" id="FQXU01000010">
    <property type="protein sequence ID" value="SHI27030.1"/>
    <property type="molecule type" value="Genomic_DNA"/>
</dbReference>
<evidence type="ECO:0000256" key="1">
    <source>
        <dbReference type="ARBA" id="ARBA00022694"/>
    </source>
</evidence>
<dbReference type="InterPro" id="IPR000100">
    <property type="entry name" value="RNase_P"/>
</dbReference>
<evidence type="ECO:0000256" key="5">
    <source>
        <dbReference type="ARBA" id="ARBA00022884"/>
    </source>
</evidence>
<organism evidence="8 9">
    <name type="scientific">Clostridium intestinale DSM 6191</name>
    <dbReference type="NCBI Taxonomy" id="1121320"/>
    <lineage>
        <taxon>Bacteria</taxon>
        <taxon>Bacillati</taxon>
        <taxon>Bacillota</taxon>
        <taxon>Clostridia</taxon>
        <taxon>Eubacteriales</taxon>
        <taxon>Clostridiaceae</taxon>
        <taxon>Clostridium</taxon>
    </lineage>
</organism>
<comment type="function">
    <text evidence="6">RNaseP catalyzes the removal of the 5'-leader sequence from pre-tRNA to produce the mature 5'-terminus. It can also cleave other RNA substrates such as 4.5S RNA. The protein component plays an auxiliary but essential role in vivo by binding to the 5'-leader sequence and broadening the substrate specificity of the ribozyme.</text>
</comment>
<dbReference type="GO" id="GO:0030677">
    <property type="term" value="C:ribonuclease P complex"/>
    <property type="evidence" value="ECO:0007669"/>
    <property type="project" value="TreeGrafter"/>
</dbReference>
<dbReference type="PANTHER" id="PTHR33992:SF1">
    <property type="entry name" value="RIBONUCLEASE P PROTEIN COMPONENT"/>
    <property type="match status" value="1"/>
</dbReference>
<dbReference type="AlphaFoldDB" id="A0A1M5ZRZ3"/>
<evidence type="ECO:0000256" key="2">
    <source>
        <dbReference type="ARBA" id="ARBA00022722"/>
    </source>
</evidence>
<dbReference type="Gene3D" id="3.30.230.10">
    <property type="match status" value="1"/>
</dbReference>